<evidence type="ECO:0000256" key="3">
    <source>
        <dbReference type="ARBA" id="ARBA00006730"/>
    </source>
</evidence>
<organism evidence="9 10">
    <name type="scientific">Allacma fusca</name>
    <dbReference type="NCBI Taxonomy" id="39272"/>
    <lineage>
        <taxon>Eukaryota</taxon>
        <taxon>Metazoa</taxon>
        <taxon>Ecdysozoa</taxon>
        <taxon>Arthropoda</taxon>
        <taxon>Hexapoda</taxon>
        <taxon>Collembola</taxon>
        <taxon>Symphypleona</taxon>
        <taxon>Sminthuridae</taxon>
        <taxon>Allacma</taxon>
    </lineage>
</organism>
<keyword evidence="7" id="KW-0732">Signal</keyword>
<dbReference type="GO" id="GO:0005782">
    <property type="term" value="C:peroxisomal matrix"/>
    <property type="evidence" value="ECO:0007669"/>
    <property type="project" value="UniProtKB-SubCell"/>
</dbReference>
<dbReference type="InterPro" id="IPR006076">
    <property type="entry name" value="FAD-dep_OxRdtase"/>
</dbReference>
<comment type="cofactor">
    <cofactor evidence="1">
        <name>FAD</name>
        <dbReference type="ChEBI" id="CHEBI:57692"/>
    </cofactor>
</comment>
<evidence type="ECO:0000256" key="7">
    <source>
        <dbReference type="SAM" id="SignalP"/>
    </source>
</evidence>
<evidence type="ECO:0000313" key="10">
    <source>
        <dbReference type="Proteomes" id="UP000708208"/>
    </source>
</evidence>
<dbReference type="EMBL" id="CAJVCH010545113">
    <property type="protein sequence ID" value="CAG7827846.1"/>
    <property type="molecule type" value="Genomic_DNA"/>
</dbReference>
<evidence type="ECO:0000256" key="4">
    <source>
        <dbReference type="ARBA" id="ARBA00022630"/>
    </source>
</evidence>
<reference evidence="9" key="1">
    <citation type="submission" date="2021-06" db="EMBL/GenBank/DDBJ databases">
        <authorList>
            <person name="Hodson N. C."/>
            <person name="Mongue J. A."/>
            <person name="Jaron S. K."/>
        </authorList>
    </citation>
    <scope>NUCLEOTIDE SEQUENCE</scope>
</reference>
<evidence type="ECO:0000256" key="5">
    <source>
        <dbReference type="ARBA" id="ARBA00022827"/>
    </source>
</evidence>
<keyword evidence="4" id="KW-0285">Flavoprotein</keyword>
<dbReference type="Pfam" id="PF01266">
    <property type="entry name" value="DAO"/>
    <property type="match status" value="1"/>
</dbReference>
<accession>A0A8J2PTY9</accession>
<evidence type="ECO:0000256" key="2">
    <source>
        <dbReference type="ARBA" id="ARBA00004253"/>
    </source>
</evidence>
<keyword evidence="10" id="KW-1185">Reference proteome</keyword>
<evidence type="ECO:0000259" key="8">
    <source>
        <dbReference type="Pfam" id="PF01266"/>
    </source>
</evidence>
<keyword evidence="6" id="KW-0560">Oxidoreductase</keyword>
<dbReference type="PIRSF" id="PIRSF000189">
    <property type="entry name" value="D-aa_oxidase"/>
    <property type="match status" value="1"/>
</dbReference>
<evidence type="ECO:0000256" key="1">
    <source>
        <dbReference type="ARBA" id="ARBA00001974"/>
    </source>
</evidence>
<comment type="subcellular location">
    <subcellularLocation>
        <location evidence="2">Peroxisome matrix</location>
    </subcellularLocation>
</comment>
<name>A0A8J2PTY9_9HEXA</name>
<feature type="domain" description="FAD dependent oxidoreductase" evidence="8">
    <location>
        <begin position="3"/>
        <end position="280"/>
    </location>
</feature>
<dbReference type="PANTHER" id="PTHR11530">
    <property type="entry name" value="D-AMINO ACID OXIDASE"/>
    <property type="match status" value="1"/>
</dbReference>
<dbReference type="Proteomes" id="UP000708208">
    <property type="component" value="Unassembled WGS sequence"/>
</dbReference>
<dbReference type="AlphaFoldDB" id="A0A8J2PTY9"/>
<dbReference type="GO" id="GO:0019478">
    <property type="term" value="P:D-amino acid catabolic process"/>
    <property type="evidence" value="ECO:0007669"/>
    <property type="project" value="TreeGrafter"/>
</dbReference>
<dbReference type="PANTHER" id="PTHR11530:SF11">
    <property type="entry name" value="D-ASPARTATE OXIDASE"/>
    <property type="match status" value="1"/>
</dbReference>
<proteinExistence type="inferred from homology"/>
<dbReference type="InterPro" id="IPR023209">
    <property type="entry name" value="DAO"/>
</dbReference>
<feature type="signal peptide" evidence="7">
    <location>
        <begin position="1"/>
        <end position="17"/>
    </location>
</feature>
<keyword evidence="5" id="KW-0274">FAD</keyword>
<comment type="caution">
    <text evidence="9">The sequence shown here is derived from an EMBL/GenBank/DDBJ whole genome shotgun (WGS) entry which is preliminary data.</text>
</comment>
<sequence length="330" mass="36643">MARVAVVGAGVIGLSAAVCIQKLEPTAQVTIISEEFSPHTTGDGAAGLWTPFLVGSTPLDKVKKWSKATHDFLLELWNTENGGKLGIMLLPVTRVTSDDSLNDEAWKDTVFGYRVLTKKELAATEIPDLTYGTKFVTFICEPAKLLPYLLQRFKEKGGKVIKQRVSDLKTLQHEFDIVVNCTGVQAHHVVGDKKVKPIRGQVLKVEAPEISHAFLSDCEDGHYVIPNQDSVTLGGTHQENDWNRNPYPEDTKFIKEGCEKLYPTLKQAKLVREWVGLRPGRESVRLELEIINIPGGAPLKVKFIIVSQTLLRNNTPTFDLVIAKGVKYLF</sequence>
<dbReference type="GO" id="GO:0003884">
    <property type="term" value="F:D-amino-acid oxidase activity"/>
    <property type="evidence" value="ECO:0007669"/>
    <property type="project" value="InterPro"/>
</dbReference>
<evidence type="ECO:0000256" key="6">
    <source>
        <dbReference type="ARBA" id="ARBA00023002"/>
    </source>
</evidence>
<dbReference type="OrthoDB" id="2015447at2759"/>
<protein>
    <recommendedName>
        <fullName evidence="8">FAD dependent oxidoreductase domain-containing protein</fullName>
    </recommendedName>
</protein>
<comment type="similarity">
    <text evidence="3">Belongs to the DAMOX/DASOX family.</text>
</comment>
<feature type="chain" id="PRO_5035170777" description="FAD dependent oxidoreductase domain-containing protein" evidence="7">
    <location>
        <begin position="18"/>
        <end position="330"/>
    </location>
</feature>
<dbReference type="GO" id="GO:0071949">
    <property type="term" value="F:FAD binding"/>
    <property type="evidence" value="ECO:0007669"/>
    <property type="project" value="InterPro"/>
</dbReference>
<evidence type="ECO:0000313" key="9">
    <source>
        <dbReference type="EMBL" id="CAG7827846.1"/>
    </source>
</evidence>
<gene>
    <name evidence="9" type="ORF">AFUS01_LOCUS37807</name>
</gene>